<proteinExistence type="predicted"/>
<organism evidence="5 6">
    <name type="scientific">Robinsoniella peoriensis</name>
    <dbReference type="NCBI Taxonomy" id="180332"/>
    <lineage>
        <taxon>Bacteria</taxon>
        <taxon>Bacillati</taxon>
        <taxon>Bacillota</taxon>
        <taxon>Clostridia</taxon>
        <taxon>Lachnospirales</taxon>
        <taxon>Lachnospiraceae</taxon>
        <taxon>Robinsoniella</taxon>
    </lineage>
</organism>
<evidence type="ECO:0000259" key="4">
    <source>
        <dbReference type="PROSITE" id="PS50932"/>
    </source>
</evidence>
<dbReference type="GO" id="GO:0003700">
    <property type="term" value="F:DNA-binding transcription factor activity"/>
    <property type="evidence" value="ECO:0007669"/>
    <property type="project" value="TreeGrafter"/>
</dbReference>
<evidence type="ECO:0000313" key="6">
    <source>
        <dbReference type="Proteomes" id="UP000306509"/>
    </source>
</evidence>
<name>A0A4U8Q105_9FIRM</name>
<dbReference type="GO" id="GO:0000976">
    <property type="term" value="F:transcription cis-regulatory region binding"/>
    <property type="evidence" value="ECO:0007669"/>
    <property type="project" value="TreeGrafter"/>
</dbReference>
<evidence type="ECO:0000256" key="1">
    <source>
        <dbReference type="ARBA" id="ARBA00023015"/>
    </source>
</evidence>
<evidence type="ECO:0000256" key="3">
    <source>
        <dbReference type="ARBA" id="ARBA00023163"/>
    </source>
</evidence>
<dbReference type="Pfam" id="PF00356">
    <property type="entry name" value="LacI"/>
    <property type="match status" value="1"/>
</dbReference>
<evidence type="ECO:0000256" key="2">
    <source>
        <dbReference type="ARBA" id="ARBA00023125"/>
    </source>
</evidence>
<dbReference type="Gene3D" id="3.40.50.2300">
    <property type="match status" value="2"/>
</dbReference>
<comment type="caution">
    <text evidence="5">The sequence shown here is derived from an EMBL/GenBank/DDBJ whole genome shotgun (WGS) entry which is preliminary data.</text>
</comment>
<accession>A0A4U8Q105</accession>
<dbReference type="CDD" id="cd01392">
    <property type="entry name" value="HTH_LacI"/>
    <property type="match status" value="1"/>
</dbReference>
<dbReference type="EMBL" id="QGQD01000097">
    <property type="protein sequence ID" value="TLC98330.1"/>
    <property type="molecule type" value="Genomic_DNA"/>
</dbReference>
<feature type="domain" description="HTH lacI-type" evidence="4">
    <location>
        <begin position="6"/>
        <end position="60"/>
    </location>
</feature>
<dbReference type="InterPro" id="IPR000843">
    <property type="entry name" value="HTH_LacI"/>
</dbReference>
<dbReference type="SUPFAM" id="SSF47413">
    <property type="entry name" value="lambda repressor-like DNA-binding domains"/>
    <property type="match status" value="1"/>
</dbReference>
<dbReference type="PANTHER" id="PTHR30146:SF144">
    <property type="entry name" value="LACI-FAMILY TRANSCRIPTION REGULATOR"/>
    <property type="match status" value="1"/>
</dbReference>
<dbReference type="AlphaFoldDB" id="A0A4U8Q105"/>
<dbReference type="InterPro" id="IPR010982">
    <property type="entry name" value="Lambda_DNA-bd_dom_sf"/>
</dbReference>
<protein>
    <submittedName>
        <fullName evidence="5">Glucose-resistance amylase regulator</fullName>
    </submittedName>
</protein>
<dbReference type="PANTHER" id="PTHR30146">
    <property type="entry name" value="LACI-RELATED TRANSCRIPTIONAL REPRESSOR"/>
    <property type="match status" value="1"/>
</dbReference>
<keyword evidence="1" id="KW-0805">Transcription regulation</keyword>
<dbReference type="InterPro" id="IPR028082">
    <property type="entry name" value="Peripla_BP_I"/>
</dbReference>
<dbReference type="SUPFAM" id="SSF53822">
    <property type="entry name" value="Periplasmic binding protein-like I"/>
    <property type="match status" value="1"/>
</dbReference>
<dbReference type="Proteomes" id="UP000306509">
    <property type="component" value="Unassembled WGS sequence"/>
</dbReference>
<keyword evidence="6" id="KW-1185">Reference proteome</keyword>
<sequence>MYEKPITLKDVAEKSKFSLRTVKKVLSGDETVRPETKEHILLVAKELGYRKNRMASVLATNKVHNIAIVIGDFKYFFPEAKAGFGKCYREYRELKIGIEFFTPANESVLASRELLQELQDNDNIDAVIMHACSMSGLNREINALVKKGKPVFTFGADAPSSDRICYVGPKAYESGRIAAQIMVNYIGKKGNVFIVNQSIEEMQTVERNRGFMDYIMEYCPEVKVQQITVQKNEKEYYDKVRRLIETQQVSGILGADADCYIVGNVLRDLKNRDITAMGFDLSDDTEQLLKEDYFKVVLSQNPDKQAYKVLQKMCDYISYGVKVKKNIYTDVSIITSECLRYREE</sequence>
<dbReference type="SMART" id="SM00354">
    <property type="entry name" value="HTH_LACI"/>
    <property type="match status" value="1"/>
</dbReference>
<reference evidence="5 6" key="1">
    <citation type="journal article" date="2019" name="Anaerobe">
        <title>Detection of Robinsoniella peoriensis in multiple bone samples of a trauma patient.</title>
        <authorList>
            <person name="Schrottner P."/>
            <person name="Hartwich K."/>
            <person name="Bunk B."/>
            <person name="Schober I."/>
            <person name="Helbig S."/>
            <person name="Rudolph W.W."/>
            <person name="Gunzer F."/>
        </authorList>
    </citation>
    <scope>NUCLEOTIDE SEQUENCE [LARGE SCALE GENOMIC DNA]</scope>
    <source>
        <strain evidence="5 6">DSM 106044</strain>
    </source>
</reference>
<dbReference type="Pfam" id="PF13407">
    <property type="entry name" value="Peripla_BP_4"/>
    <property type="match status" value="1"/>
</dbReference>
<dbReference type="PROSITE" id="PS50932">
    <property type="entry name" value="HTH_LACI_2"/>
    <property type="match status" value="1"/>
</dbReference>
<gene>
    <name evidence="5" type="primary">ccpA_12</name>
    <name evidence="5" type="ORF">DSM106044_04846</name>
</gene>
<evidence type="ECO:0000313" key="5">
    <source>
        <dbReference type="EMBL" id="TLC98330.1"/>
    </source>
</evidence>
<dbReference type="STRING" id="180332.GCA_000797495_03806"/>
<dbReference type="RefSeq" id="WP_027293732.1">
    <property type="nucleotide sequence ID" value="NZ_CABMJZ010000118.1"/>
</dbReference>
<keyword evidence="3" id="KW-0804">Transcription</keyword>
<keyword evidence="2" id="KW-0238">DNA-binding</keyword>
<dbReference type="Gene3D" id="1.10.260.40">
    <property type="entry name" value="lambda repressor-like DNA-binding domains"/>
    <property type="match status" value="1"/>
</dbReference>
<dbReference type="InterPro" id="IPR025997">
    <property type="entry name" value="SBP_2_dom"/>
</dbReference>